<comment type="pathway">
    <text evidence="2">Protein modification; protein ubiquitination.</text>
</comment>
<proteinExistence type="predicted"/>
<keyword evidence="6" id="KW-1185">Reference proteome</keyword>
<dbReference type="PANTHER" id="PTHR31060:SF31">
    <property type="entry name" value="BTB_POZ DOMAIN PROTEIN"/>
    <property type="match status" value="1"/>
</dbReference>
<dbReference type="Pfam" id="PF25553">
    <property type="entry name" value="BTB-POZ_ANK-like"/>
    <property type="match status" value="1"/>
</dbReference>
<keyword evidence="3" id="KW-0833">Ubl conjugation pathway</keyword>
<dbReference type="InterPro" id="IPR058039">
    <property type="entry name" value="At3g05675-like_ankyrin"/>
</dbReference>
<sequence length="462" mass="50335">MADNDRQLALTYGYYSSSSSSSTTTTKPSALINSIFMSTVNTAAKTLVSVASNTNQNLDHKWKPADHVRFSFMLITWLTVWVLRVLMDHFPFSSGALSAASASPSSSNNYSYDQLLDLGLMSPVGSFDLLASSSSSALSSALSLFSSSSSAYSPECSLDLVEGSDEAPSVKALRRALTNILALLNEIPASSRKYQFAVSMADKIVDENTRGGHVELLHINRTALASAFARTSGLLYRSLQSANKTTEESGAWLTRVVKALPLGSYVSLFMNGLGTVFPALETVTGRFNKPKKLAIAGEERANDLAAEKHAQELLWITNKMIGCGAADEALVQWSLASGLASIALTANPRVQGFIVKISAILFGELKQANLEEISRQVNFRMLALWLPLFCYADNGLAYPVMSGYEKAEMERTINEIISSLPAIDQEVILTNWLQDFSISSSDWPNLQVSYDKWCHSTRKLVI</sequence>
<accession>A0ABD2Y5S1</accession>
<dbReference type="InterPro" id="IPR038920">
    <property type="entry name" value="At3g05675-like"/>
</dbReference>
<dbReference type="EMBL" id="JBJUIK010000015">
    <property type="protein sequence ID" value="KAL3502280.1"/>
    <property type="molecule type" value="Genomic_DNA"/>
</dbReference>
<dbReference type="AlphaFoldDB" id="A0ABD2Y5S1"/>
<comment type="function">
    <text evidence="1">May act as a substrate-specific adapter of an E3 ubiquitin-protein ligase complex (CUL3-RBX1-BTB) which mediates the ubiquitination and subsequent proteasomal degradation of target proteins.</text>
</comment>
<evidence type="ECO:0000256" key="3">
    <source>
        <dbReference type="ARBA" id="ARBA00022786"/>
    </source>
</evidence>
<evidence type="ECO:0000313" key="5">
    <source>
        <dbReference type="EMBL" id="KAL3502280.1"/>
    </source>
</evidence>
<reference evidence="5 6" key="1">
    <citation type="submission" date="2024-11" db="EMBL/GenBank/DDBJ databases">
        <title>A near-complete genome assembly of Cinchona calisaya.</title>
        <authorList>
            <person name="Lian D.C."/>
            <person name="Zhao X.W."/>
            <person name="Wei L."/>
        </authorList>
    </citation>
    <scope>NUCLEOTIDE SEQUENCE [LARGE SCALE GENOMIC DNA]</scope>
    <source>
        <tissue evidence="5">Nenye</tissue>
    </source>
</reference>
<evidence type="ECO:0000259" key="4">
    <source>
        <dbReference type="Pfam" id="PF25553"/>
    </source>
</evidence>
<dbReference type="Proteomes" id="UP001630127">
    <property type="component" value="Unassembled WGS sequence"/>
</dbReference>
<comment type="caution">
    <text evidence="5">The sequence shown here is derived from an EMBL/GenBank/DDBJ whole genome shotgun (WGS) entry which is preliminary data.</text>
</comment>
<feature type="domain" description="At3g05675-like ankyrin-like" evidence="4">
    <location>
        <begin position="305"/>
        <end position="454"/>
    </location>
</feature>
<organism evidence="5 6">
    <name type="scientific">Cinchona calisaya</name>
    <dbReference type="NCBI Taxonomy" id="153742"/>
    <lineage>
        <taxon>Eukaryota</taxon>
        <taxon>Viridiplantae</taxon>
        <taxon>Streptophyta</taxon>
        <taxon>Embryophyta</taxon>
        <taxon>Tracheophyta</taxon>
        <taxon>Spermatophyta</taxon>
        <taxon>Magnoliopsida</taxon>
        <taxon>eudicotyledons</taxon>
        <taxon>Gunneridae</taxon>
        <taxon>Pentapetalae</taxon>
        <taxon>asterids</taxon>
        <taxon>lamiids</taxon>
        <taxon>Gentianales</taxon>
        <taxon>Rubiaceae</taxon>
        <taxon>Cinchonoideae</taxon>
        <taxon>Cinchoneae</taxon>
        <taxon>Cinchona</taxon>
    </lineage>
</organism>
<protein>
    <recommendedName>
        <fullName evidence="4">At3g05675-like ankyrin-like domain-containing protein</fullName>
    </recommendedName>
</protein>
<dbReference type="PANTHER" id="PTHR31060">
    <property type="entry name" value="OSJNBA0011J08.25 PROTEIN-RELATED"/>
    <property type="match status" value="1"/>
</dbReference>
<evidence type="ECO:0000256" key="2">
    <source>
        <dbReference type="ARBA" id="ARBA00004906"/>
    </source>
</evidence>
<evidence type="ECO:0000313" key="6">
    <source>
        <dbReference type="Proteomes" id="UP001630127"/>
    </source>
</evidence>
<gene>
    <name evidence="5" type="ORF">ACH5RR_036729</name>
</gene>
<name>A0ABD2Y5S1_9GENT</name>
<evidence type="ECO:0000256" key="1">
    <source>
        <dbReference type="ARBA" id="ARBA00002668"/>
    </source>
</evidence>